<evidence type="ECO:0000313" key="5">
    <source>
        <dbReference type="Proteomes" id="UP000183376"/>
    </source>
</evidence>
<feature type="transmembrane region" description="Helical" evidence="2">
    <location>
        <begin position="297"/>
        <end position="314"/>
    </location>
</feature>
<feature type="transmembrane region" description="Helical" evidence="2">
    <location>
        <begin position="104"/>
        <end position="124"/>
    </location>
</feature>
<keyword evidence="4" id="KW-0808">Transferase</keyword>
<reference evidence="4 5" key="1">
    <citation type="submission" date="2016-10" db="EMBL/GenBank/DDBJ databases">
        <authorList>
            <person name="de Groot N.N."/>
        </authorList>
    </citation>
    <scope>NUCLEOTIDE SEQUENCE [LARGE SCALE GENOMIC DNA]</scope>
    <source>
        <strain evidence="4 5">DSM 44149</strain>
    </source>
</reference>
<dbReference type="OrthoDB" id="3721873at2"/>
<sequence>MTISSIAPSGAAATGKHGGAGTRDRRWNAAVVVGAVAVIAVAGFSRRWIADDGLIYTRAVEQILAGNGPVYNVGERAETSTGTLWQWLLALAGVLGAVDHVSTAAVYLGLALTSAAIAFGVLGAQRLRGSWTVPAGVVVVLATPPMWDFATSGLETGLAFAWIAGSWWMLVRTRDGRGGLFWLAFVLGLGPLVRPDLALVSIVFLIAMGLLHRPRAATTFGLLAAAGALPVAYQVFRMGYYGVLVPLPAISKEAGTSYWSRGVLYFADLFATYWLWVPVAVVLVFGLRHGVSRADRVLVFAPVTAGVLSWLYVVKIGGDFMHGRMLLPGLLLVMLPFFCLPKPARRPSRAALSLVLAATAAFSVLSPRPLLSPGVPESGIMDERAFYVAKVGAPNPDSVTPFLAEAHAEAARIAGADRELVVIGRDLSFPLSAERTNRVGVVWSVLGTAGATTPLDEQVIDPLGLSYPLAAHLEPQPRQRAGHEKVLSHTWITADYGAPTEENAAARRALACGELAELQASVRAPLTWGRFVDNVLGAFARTSLRIPENPVEAERRFCR</sequence>
<keyword evidence="2" id="KW-0812">Transmembrane</keyword>
<dbReference type="STRING" id="211114.SAMN04489726_4453"/>
<feature type="transmembrane region" description="Helical" evidence="2">
    <location>
        <begin position="180"/>
        <end position="208"/>
    </location>
</feature>
<keyword evidence="2" id="KW-0472">Membrane</keyword>
<dbReference type="Pfam" id="PF26371">
    <property type="entry name" value="AftB_C"/>
    <property type="match status" value="1"/>
</dbReference>
<dbReference type="EMBL" id="LT629701">
    <property type="protein sequence ID" value="SDN01179.1"/>
    <property type="molecule type" value="Genomic_DNA"/>
</dbReference>
<name>A0A1G9XWJ3_ALLAB</name>
<dbReference type="InterPro" id="IPR058983">
    <property type="entry name" value="AftB_C"/>
</dbReference>
<dbReference type="AlphaFoldDB" id="A0A1G9XWJ3"/>
<dbReference type="Proteomes" id="UP000183376">
    <property type="component" value="Chromosome I"/>
</dbReference>
<feature type="transmembrane region" description="Helical" evidence="2">
    <location>
        <begin position="320"/>
        <end position="340"/>
    </location>
</feature>
<dbReference type="eggNOG" id="COG1807">
    <property type="taxonomic scope" value="Bacteria"/>
</dbReference>
<feature type="domain" description="Terminal beta-(1-&gt;2)-arabinofuranosyltransferase C-terminal" evidence="3">
    <location>
        <begin position="435"/>
        <end position="548"/>
    </location>
</feature>
<accession>A0A1G9XWJ3</accession>
<feature type="region of interest" description="Disordered" evidence="1">
    <location>
        <begin position="1"/>
        <end position="22"/>
    </location>
</feature>
<evidence type="ECO:0000313" key="4">
    <source>
        <dbReference type="EMBL" id="SDN01179.1"/>
    </source>
</evidence>
<dbReference type="RefSeq" id="WP_052407168.1">
    <property type="nucleotide sequence ID" value="NZ_JOEF01000005.1"/>
</dbReference>
<keyword evidence="5" id="KW-1185">Reference proteome</keyword>
<organism evidence="4 5">
    <name type="scientific">Allokutzneria albata</name>
    <name type="common">Kibdelosporangium albatum</name>
    <dbReference type="NCBI Taxonomy" id="211114"/>
    <lineage>
        <taxon>Bacteria</taxon>
        <taxon>Bacillati</taxon>
        <taxon>Actinomycetota</taxon>
        <taxon>Actinomycetes</taxon>
        <taxon>Pseudonocardiales</taxon>
        <taxon>Pseudonocardiaceae</taxon>
        <taxon>Allokutzneria</taxon>
    </lineage>
</organism>
<protein>
    <submittedName>
        <fullName evidence="4">Arabinofuranosyltransferase</fullName>
    </submittedName>
</protein>
<proteinExistence type="predicted"/>
<evidence type="ECO:0000256" key="1">
    <source>
        <dbReference type="SAM" id="MobiDB-lite"/>
    </source>
</evidence>
<feature type="transmembrane region" description="Helical" evidence="2">
    <location>
        <begin position="263"/>
        <end position="285"/>
    </location>
</feature>
<gene>
    <name evidence="4" type="ORF">SAMN04489726_4453</name>
</gene>
<feature type="transmembrane region" description="Helical" evidence="2">
    <location>
        <begin position="27"/>
        <end position="45"/>
    </location>
</feature>
<evidence type="ECO:0000259" key="3">
    <source>
        <dbReference type="Pfam" id="PF26371"/>
    </source>
</evidence>
<feature type="transmembrane region" description="Helical" evidence="2">
    <location>
        <begin position="220"/>
        <end position="243"/>
    </location>
</feature>
<evidence type="ECO:0000256" key="2">
    <source>
        <dbReference type="SAM" id="Phobius"/>
    </source>
</evidence>
<dbReference type="GO" id="GO:0016740">
    <property type="term" value="F:transferase activity"/>
    <property type="evidence" value="ECO:0007669"/>
    <property type="project" value="UniProtKB-KW"/>
</dbReference>
<keyword evidence="2" id="KW-1133">Transmembrane helix</keyword>